<protein>
    <submittedName>
        <fullName evidence="7">NfeD family protein</fullName>
    </submittedName>
</protein>
<gene>
    <name evidence="7" type="ORF">DW352_24640</name>
</gene>
<evidence type="ECO:0000313" key="8">
    <source>
        <dbReference type="Proteomes" id="UP000254889"/>
    </source>
</evidence>
<dbReference type="Pfam" id="PF01957">
    <property type="entry name" value="NfeD"/>
    <property type="match status" value="1"/>
</dbReference>
<keyword evidence="2 5" id="KW-0812">Transmembrane</keyword>
<dbReference type="SUPFAM" id="SSF141322">
    <property type="entry name" value="NfeD domain-like"/>
    <property type="match status" value="1"/>
</dbReference>
<dbReference type="InterPro" id="IPR012340">
    <property type="entry name" value="NA-bd_OB-fold"/>
</dbReference>
<dbReference type="Gene3D" id="2.40.50.140">
    <property type="entry name" value="Nucleic acid-binding proteins"/>
    <property type="match status" value="1"/>
</dbReference>
<dbReference type="OrthoDB" id="9810336at2"/>
<feature type="transmembrane region" description="Helical" evidence="5">
    <location>
        <begin position="6"/>
        <end position="22"/>
    </location>
</feature>
<evidence type="ECO:0000256" key="3">
    <source>
        <dbReference type="ARBA" id="ARBA00022989"/>
    </source>
</evidence>
<dbReference type="InterPro" id="IPR052165">
    <property type="entry name" value="Membrane_assoc_protease"/>
</dbReference>
<feature type="transmembrane region" description="Helical" evidence="5">
    <location>
        <begin position="29"/>
        <end position="48"/>
    </location>
</feature>
<keyword evidence="8" id="KW-1185">Reference proteome</keyword>
<name>A0A346A2N3_9HYPH</name>
<dbReference type="InterPro" id="IPR002810">
    <property type="entry name" value="NfeD-like_C"/>
</dbReference>
<evidence type="ECO:0000256" key="5">
    <source>
        <dbReference type="SAM" id="Phobius"/>
    </source>
</evidence>
<proteinExistence type="predicted"/>
<dbReference type="RefSeq" id="WP_115693809.1">
    <property type="nucleotide sequence ID" value="NZ_CP031417.1"/>
</dbReference>
<evidence type="ECO:0000256" key="4">
    <source>
        <dbReference type="ARBA" id="ARBA00023136"/>
    </source>
</evidence>
<dbReference type="KEGG" id="ptaw:DW352_24640"/>
<feature type="domain" description="NfeD-like C-terminal" evidence="6">
    <location>
        <begin position="93"/>
        <end position="146"/>
    </location>
</feature>
<accession>A0A346A2N3</accession>
<organism evidence="7 8">
    <name type="scientific">Pseudolabrys taiwanensis</name>
    <dbReference type="NCBI Taxonomy" id="331696"/>
    <lineage>
        <taxon>Bacteria</taxon>
        <taxon>Pseudomonadati</taxon>
        <taxon>Pseudomonadota</taxon>
        <taxon>Alphaproteobacteria</taxon>
        <taxon>Hyphomicrobiales</taxon>
        <taxon>Xanthobacteraceae</taxon>
        <taxon>Pseudolabrys</taxon>
    </lineage>
</organism>
<reference evidence="7 8" key="1">
    <citation type="submission" date="2018-07" db="EMBL/GenBank/DDBJ databases">
        <authorList>
            <person name="Quirk P.G."/>
            <person name="Krulwich T.A."/>
        </authorList>
    </citation>
    <scope>NUCLEOTIDE SEQUENCE [LARGE SCALE GENOMIC DNA]</scope>
    <source>
        <strain evidence="7 8">CC-BB4</strain>
    </source>
</reference>
<evidence type="ECO:0000313" key="7">
    <source>
        <dbReference type="EMBL" id="AXK83430.1"/>
    </source>
</evidence>
<dbReference type="PANTHER" id="PTHR33507:SF3">
    <property type="entry name" value="INNER MEMBRANE PROTEIN YBBJ"/>
    <property type="match status" value="1"/>
</dbReference>
<sequence>MSFPIAFTPWAWAIAAVVVGFLELHVPGAYLIWIACAAAITAAVTFAVDLSYAGQLLTFVIACALSCGGGYFIYRRAMARRHAEPPLNRRDLDLVGAVGTAAEAFTGGHGRARIGDSVWLAEAKSDIPAGAPLVVKAVRGTVLVVEGAATRR</sequence>
<dbReference type="AlphaFoldDB" id="A0A346A2N3"/>
<dbReference type="PANTHER" id="PTHR33507">
    <property type="entry name" value="INNER MEMBRANE PROTEIN YBBJ"/>
    <property type="match status" value="1"/>
</dbReference>
<keyword evidence="3 5" id="KW-1133">Transmembrane helix</keyword>
<dbReference type="GO" id="GO:0005886">
    <property type="term" value="C:plasma membrane"/>
    <property type="evidence" value="ECO:0007669"/>
    <property type="project" value="TreeGrafter"/>
</dbReference>
<dbReference type="EMBL" id="CP031417">
    <property type="protein sequence ID" value="AXK83430.1"/>
    <property type="molecule type" value="Genomic_DNA"/>
</dbReference>
<dbReference type="Proteomes" id="UP000254889">
    <property type="component" value="Chromosome"/>
</dbReference>
<feature type="transmembrane region" description="Helical" evidence="5">
    <location>
        <begin position="54"/>
        <end position="74"/>
    </location>
</feature>
<evidence type="ECO:0000259" key="6">
    <source>
        <dbReference type="Pfam" id="PF01957"/>
    </source>
</evidence>
<keyword evidence="4 5" id="KW-0472">Membrane</keyword>
<comment type="subcellular location">
    <subcellularLocation>
        <location evidence="1">Membrane</location>
        <topology evidence="1">Multi-pass membrane protein</topology>
    </subcellularLocation>
</comment>
<evidence type="ECO:0000256" key="2">
    <source>
        <dbReference type="ARBA" id="ARBA00022692"/>
    </source>
</evidence>
<evidence type="ECO:0000256" key="1">
    <source>
        <dbReference type="ARBA" id="ARBA00004141"/>
    </source>
</evidence>